<reference evidence="7" key="1">
    <citation type="submission" date="2020-11" db="EMBL/GenBank/DDBJ databases">
        <authorList>
            <person name="Tran Van P."/>
        </authorList>
    </citation>
    <scope>NUCLEOTIDE SEQUENCE</scope>
</reference>
<accession>A0A7R8W1G9</accession>
<evidence type="ECO:0000256" key="4">
    <source>
        <dbReference type="ARBA" id="ARBA00023065"/>
    </source>
</evidence>
<dbReference type="OrthoDB" id="546820at2759"/>
<dbReference type="PANTHER" id="PTHR45897:SF4">
    <property type="entry name" value="HIGH-AFFINITY CHOLINE TRANSPORTER 1"/>
    <property type="match status" value="1"/>
</dbReference>
<evidence type="ECO:0000256" key="5">
    <source>
        <dbReference type="ARBA" id="ARBA00023180"/>
    </source>
</evidence>
<evidence type="ECO:0000313" key="7">
    <source>
        <dbReference type="EMBL" id="CAD7223062.1"/>
    </source>
</evidence>
<keyword evidence="4" id="KW-0406">Ion transport</keyword>
<evidence type="ECO:0000256" key="3">
    <source>
        <dbReference type="ARBA" id="ARBA00023053"/>
    </source>
</evidence>
<organism evidence="7">
    <name type="scientific">Cyprideis torosa</name>
    <dbReference type="NCBI Taxonomy" id="163714"/>
    <lineage>
        <taxon>Eukaryota</taxon>
        <taxon>Metazoa</taxon>
        <taxon>Ecdysozoa</taxon>
        <taxon>Arthropoda</taxon>
        <taxon>Crustacea</taxon>
        <taxon>Oligostraca</taxon>
        <taxon>Ostracoda</taxon>
        <taxon>Podocopa</taxon>
        <taxon>Podocopida</taxon>
        <taxon>Cytherocopina</taxon>
        <taxon>Cytheroidea</taxon>
        <taxon>Cytherideidae</taxon>
        <taxon>Cyprideis</taxon>
    </lineage>
</organism>
<name>A0A7R8W1G9_9CRUS</name>
<dbReference type="AlphaFoldDB" id="A0A7R8W1G9"/>
<keyword evidence="1" id="KW-0813">Transport</keyword>
<gene>
    <name evidence="7" type="ORF">CTOB1V02_LOCUS1057</name>
</gene>
<keyword evidence="6" id="KW-0739">Sodium transport</keyword>
<evidence type="ECO:0000256" key="1">
    <source>
        <dbReference type="ARBA" id="ARBA00022448"/>
    </source>
</evidence>
<keyword evidence="5" id="KW-0325">Glycoprotein</keyword>
<dbReference type="GO" id="GO:0005886">
    <property type="term" value="C:plasma membrane"/>
    <property type="evidence" value="ECO:0007669"/>
    <property type="project" value="TreeGrafter"/>
</dbReference>
<keyword evidence="2" id="KW-0769">Symport</keyword>
<evidence type="ECO:0000256" key="2">
    <source>
        <dbReference type="ARBA" id="ARBA00022847"/>
    </source>
</evidence>
<sequence>MFYCPKVYFQRVLACKTPRLAQIMSFAAAAGAIIMVIPSALFGIVGKATSRNASSSISFAPEWLQCCFDDREETSLPKAWPIQMPKSDISISLLPRKVYFQRVLSSKTAGRAQILSYVAAIGCIVMAIPSVIVGVVAKSASG</sequence>
<keyword evidence="3" id="KW-0915">Sodium</keyword>
<proteinExistence type="predicted"/>
<dbReference type="GO" id="GO:0008292">
    <property type="term" value="P:acetylcholine biosynthetic process"/>
    <property type="evidence" value="ECO:0007669"/>
    <property type="project" value="TreeGrafter"/>
</dbReference>
<dbReference type="EMBL" id="OB660145">
    <property type="protein sequence ID" value="CAD7223062.1"/>
    <property type="molecule type" value="Genomic_DNA"/>
</dbReference>
<protein>
    <submittedName>
        <fullName evidence="7">Uncharacterized protein</fullName>
    </submittedName>
</protein>
<dbReference type="InterPro" id="IPR052244">
    <property type="entry name" value="Choline_transporter"/>
</dbReference>
<dbReference type="GO" id="GO:0005307">
    <property type="term" value="F:choline:sodium symporter activity"/>
    <property type="evidence" value="ECO:0007669"/>
    <property type="project" value="TreeGrafter"/>
</dbReference>
<evidence type="ECO:0000256" key="6">
    <source>
        <dbReference type="ARBA" id="ARBA00023201"/>
    </source>
</evidence>
<dbReference type="PANTHER" id="PTHR45897">
    <property type="entry name" value="HIGH-AFFINITY CHOLINE TRANSPORTER 1"/>
    <property type="match status" value="1"/>
</dbReference>